<proteinExistence type="predicted"/>
<evidence type="ECO:0000313" key="2">
    <source>
        <dbReference type="Proteomes" id="UP000663193"/>
    </source>
</evidence>
<accession>A0A7U2EUE8</accession>
<keyword evidence="2" id="KW-1185">Reference proteome</keyword>
<evidence type="ECO:0000313" key="1">
    <source>
        <dbReference type="EMBL" id="QRC93281.1"/>
    </source>
</evidence>
<reference evidence="2" key="1">
    <citation type="journal article" date="2021" name="BMC Genomics">
        <title>Chromosome-level genome assembly and manually-curated proteome of model necrotroph Parastagonospora nodorum Sn15 reveals a genome-wide trove of candidate effector homologs, and redundancy of virulence-related functions within an accessory chromosome.</title>
        <authorList>
            <person name="Bertazzoni S."/>
            <person name="Jones D.A.B."/>
            <person name="Phan H.T."/>
            <person name="Tan K.-C."/>
            <person name="Hane J.K."/>
        </authorList>
    </citation>
    <scope>NUCLEOTIDE SEQUENCE [LARGE SCALE GENOMIC DNA]</scope>
    <source>
        <strain evidence="2">SN15 / ATCC MYA-4574 / FGSC 10173)</strain>
    </source>
</reference>
<protein>
    <submittedName>
        <fullName evidence="1">Uncharacterized protein</fullName>
    </submittedName>
</protein>
<gene>
    <name evidence="1" type="ORF">JI435_302690</name>
</gene>
<sequence length="79" mass="8931">MSPRVFMMFEVHSLSWPPERARSEMYLTLASLDLYIAVECTWRACVKRSCISSTETVPSCKGSAYAATKSRAVTRYVCL</sequence>
<name>A0A7U2EUE8_PHANO</name>
<organism evidence="1 2">
    <name type="scientific">Phaeosphaeria nodorum (strain SN15 / ATCC MYA-4574 / FGSC 10173)</name>
    <name type="common">Glume blotch fungus</name>
    <name type="synonym">Parastagonospora nodorum</name>
    <dbReference type="NCBI Taxonomy" id="321614"/>
    <lineage>
        <taxon>Eukaryota</taxon>
        <taxon>Fungi</taxon>
        <taxon>Dikarya</taxon>
        <taxon>Ascomycota</taxon>
        <taxon>Pezizomycotina</taxon>
        <taxon>Dothideomycetes</taxon>
        <taxon>Pleosporomycetidae</taxon>
        <taxon>Pleosporales</taxon>
        <taxon>Pleosporineae</taxon>
        <taxon>Phaeosphaeriaceae</taxon>
        <taxon>Parastagonospora</taxon>
    </lineage>
</organism>
<dbReference type="Proteomes" id="UP000663193">
    <property type="component" value="Chromosome 3"/>
</dbReference>
<dbReference type="EMBL" id="CP069025">
    <property type="protein sequence ID" value="QRC93281.1"/>
    <property type="molecule type" value="Genomic_DNA"/>
</dbReference>
<dbReference type="VEuPathDB" id="FungiDB:JI435_302690"/>
<dbReference type="AlphaFoldDB" id="A0A7U2EUE8"/>